<dbReference type="Pfam" id="PF00149">
    <property type="entry name" value="Metallophos"/>
    <property type="match status" value="1"/>
</dbReference>
<dbReference type="GO" id="GO:0016787">
    <property type="term" value="F:hydrolase activity"/>
    <property type="evidence" value="ECO:0007669"/>
    <property type="project" value="InterPro"/>
</dbReference>
<evidence type="ECO:0000313" key="3">
    <source>
        <dbReference type="Proteomes" id="UP000316855"/>
    </source>
</evidence>
<proteinExistence type="predicted"/>
<name>A0A517VJH9_9PLAN</name>
<dbReference type="RefSeq" id="WP_197995482.1">
    <property type="nucleotide sequence ID" value="NZ_CP036343.1"/>
</dbReference>
<evidence type="ECO:0000313" key="2">
    <source>
        <dbReference type="EMBL" id="QDT93155.1"/>
    </source>
</evidence>
<dbReference type="Gene3D" id="3.60.21.10">
    <property type="match status" value="1"/>
</dbReference>
<dbReference type="PANTHER" id="PTHR43143:SF1">
    <property type="entry name" value="SERINE_THREONINE-PROTEIN PHOSPHATASE CPPED1"/>
    <property type="match status" value="1"/>
</dbReference>
<feature type="domain" description="Calcineurin-like phosphoesterase" evidence="1">
    <location>
        <begin position="210"/>
        <end position="392"/>
    </location>
</feature>
<organism evidence="2 3">
    <name type="scientific">Gimesia algae</name>
    <dbReference type="NCBI Taxonomy" id="2527971"/>
    <lineage>
        <taxon>Bacteria</taxon>
        <taxon>Pseudomonadati</taxon>
        <taxon>Planctomycetota</taxon>
        <taxon>Planctomycetia</taxon>
        <taxon>Planctomycetales</taxon>
        <taxon>Planctomycetaceae</taxon>
        <taxon>Gimesia</taxon>
    </lineage>
</organism>
<keyword evidence="3" id="KW-1185">Reference proteome</keyword>
<dbReference type="EMBL" id="CP036343">
    <property type="protein sequence ID" value="QDT93155.1"/>
    <property type="molecule type" value="Genomic_DNA"/>
</dbReference>
<dbReference type="InterPro" id="IPR004843">
    <property type="entry name" value="Calcineurin-like_PHP"/>
</dbReference>
<protein>
    <submittedName>
        <fullName evidence="2">Calcineurin-like phosphoesterase</fullName>
    </submittedName>
</protein>
<reference evidence="2 3" key="1">
    <citation type="submission" date="2019-02" db="EMBL/GenBank/DDBJ databases">
        <title>Deep-cultivation of Planctomycetes and their phenomic and genomic characterization uncovers novel biology.</title>
        <authorList>
            <person name="Wiegand S."/>
            <person name="Jogler M."/>
            <person name="Boedeker C."/>
            <person name="Pinto D."/>
            <person name="Vollmers J."/>
            <person name="Rivas-Marin E."/>
            <person name="Kohn T."/>
            <person name="Peeters S.H."/>
            <person name="Heuer A."/>
            <person name="Rast P."/>
            <person name="Oberbeckmann S."/>
            <person name="Bunk B."/>
            <person name="Jeske O."/>
            <person name="Meyerdierks A."/>
            <person name="Storesund J.E."/>
            <person name="Kallscheuer N."/>
            <person name="Luecker S."/>
            <person name="Lage O.M."/>
            <person name="Pohl T."/>
            <person name="Merkel B.J."/>
            <person name="Hornburger P."/>
            <person name="Mueller R.-W."/>
            <person name="Bruemmer F."/>
            <person name="Labrenz M."/>
            <person name="Spormann A.M."/>
            <person name="Op den Camp H."/>
            <person name="Overmann J."/>
            <person name="Amann R."/>
            <person name="Jetten M.S.M."/>
            <person name="Mascher T."/>
            <person name="Medema M.H."/>
            <person name="Devos D.P."/>
            <person name="Kaster A.-K."/>
            <person name="Ovreas L."/>
            <person name="Rohde M."/>
            <person name="Galperin M.Y."/>
            <person name="Jogler C."/>
        </authorList>
    </citation>
    <scope>NUCLEOTIDE SEQUENCE [LARGE SCALE GENOMIC DNA]</scope>
    <source>
        <strain evidence="2 3">Pan161</strain>
    </source>
</reference>
<dbReference type="AlphaFoldDB" id="A0A517VJH9"/>
<accession>A0A517VJH9</accession>
<gene>
    <name evidence="2" type="ORF">Pan161_48300</name>
</gene>
<sequence length="483" mass="55127">MRKMHGSIIYFTTGLPSIMAICGFCFCLFTQTLIAQTEPTAVDGWGIRRQLEEPITEGVIWVQCQFEPSKDWDSGAFFDLRGEKSNDVIARIAAEPYQRKGSDEKQIRWHSAYERPEWRLYTFTPFESRPYTLTMRADLDRKSYACWVDQQTLGEDLPLTSNAAVSQIYLGNAGEPDDAAQGRQLVVSKNAPKGFEFPRLLPETEDGLIFRFAAVGDPQLGFSGFEVDKARFALAVDQINRSGAELSLMLGDMVHVKTDLKAYDAMLELVKGFAAPYHYVRGNHEIPELFIRYFYRELHYSFVHKGVRFVVIDAEGNHVGMSDSQLDWVEAEFQKAEKAGEEIVIALHVSPWQNNERGRGKYNQIGVGRDRLRALMKQYQVLLCLSGHYHRPVWHGHEEETHYLVLGGTAMVSAGSFGWCSFDVYPDRIVMHHKPLFFGYERADVKQLHSAQGWLNYQEIKAQHPYTQQGPLTIPRKRPVTGK</sequence>
<evidence type="ECO:0000259" key="1">
    <source>
        <dbReference type="Pfam" id="PF00149"/>
    </source>
</evidence>
<dbReference type="SUPFAM" id="SSF56300">
    <property type="entry name" value="Metallo-dependent phosphatases"/>
    <property type="match status" value="1"/>
</dbReference>
<dbReference type="KEGG" id="gax:Pan161_48300"/>
<dbReference type="PANTHER" id="PTHR43143">
    <property type="entry name" value="METALLOPHOSPHOESTERASE, CALCINEURIN SUPERFAMILY"/>
    <property type="match status" value="1"/>
</dbReference>
<dbReference type="InterPro" id="IPR029052">
    <property type="entry name" value="Metallo-depent_PP-like"/>
</dbReference>
<dbReference type="Proteomes" id="UP000316855">
    <property type="component" value="Chromosome"/>
</dbReference>
<dbReference type="InterPro" id="IPR051918">
    <property type="entry name" value="STPP_CPPED1"/>
</dbReference>